<evidence type="ECO:0000313" key="2">
    <source>
        <dbReference type="Proteomes" id="UP000187417"/>
    </source>
</evidence>
<dbReference type="Proteomes" id="UP000187417">
    <property type="component" value="Unassembled WGS sequence"/>
</dbReference>
<comment type="caution">
    <text evidence="1">The sequence shown here is derived from an EMBL/GenBank/DDBJ whole genome shotgun (WGS) entry which is preliminary data.</text>
</comment>
<sequence>MYRVRFILQRPGYRKRYLEGLYRPRGNLSVDAMRKACQEELRQYLEAQDPEYRKFDIKLTYFNRLRIDFLLNVGIV</sequence>
<reference evidence="1 2" key="1">
    <citation type="journal article" date="2016" name="Nat. Biotechnol.">
        <title>Measurement of bacterial replication rates in microbial communities.</title>
        <authorList>
            <person name="Brown C.T."/>
            <person name="Olm M.R."/>
            <person name="Thomas B.C."/>
            <person name="Banfield J.F."/>
        </authorList>
    </citation>
    <scope>NUCLEOTIDE SEQUENCE [LARGE SCALE GENOMIC DNA]</scope>
    <source>
        <strain evidence="1">CAG:67_53_122</strain>
    </source>
</reference>
<gene>
    <name evidence="1" type="ORF">BHV66_09540</name>
</gene>
<accession>A0A1Q6F302</accession>
<proteinExistence type="predicted"/>
<dbReference type="STRING" id="28117.BHV66_09540"/>
<evidence type="ECO:0000313" key="1">
    <source>
        <dbReference type="EMBL" id="OKY93304.1"/>
    </source>
</evidence>
<name>A0A1Q6F302_9BACT</name>
<dbReference type="AlphaFoldDB" id="A0A1Q6F302"/>
<dbReference type="EMBL" id="MNQH01000039">
    <property type="protein sequence ID" value="OKY93304.1"/>
    <property type="molecule type" value="Genomic_DNA"/>
</dbReference>
<dbReference type="RefSeq" id="WP_278758500.1">
    <property type="nucleotide sequence ID" value="NZ_DAWCHY010000288.1"/>
</dbReference>
<organism evidence="1 2">
    <name type="scientific">Alistipes putredinis</name>
    <dbReference type="NCBI Taxonomy" id="28117"/>
    <lineage>
        <taxon>Bacteria</taxon>
        <taxon>Pseudomonadati</taxon>
        <taxon>Bacteroidota</taxon>
        <taxon>Bacteroidia</taxon>
        <taxon>Bacteroidales</taxon>
        <taxon>Rikenellaceae</taxon>
        <taxon>Alistipes</taxon>
    </lineage>
</organism>
<protein>
    <submittedName>
        <fullName evidence="1">Uncharacterized protein</fullName>
    </submittedName>
</protein>